<dbReference type="Gene3D" id="1.10.600.10">
    <property type="entry name" value="Farnesyl Diphosphate Synthase"/>
    <property type="match status" value="1"/>
</dbReference>
<dbReference type="SFLD" id="SFLDS00005">
    <property type="entry name" value="Isoprenoid_Synthase_Type_I"/>
    <property type="match status" value="1"/>
</dbReference>
<evidence type="ECO:0000256" key="6">
    <source>
        <dbReference type="RuleBase" id="RU366034"/>
    </source>
</evidence>
<dbReference type="GO" id="GO:0010333">
    <property type="term" value="F:terpene synthase activity"/>
    <property type="evidence" value="ECO:0007669"/>
    <property type="project" value="InterPro"/>
</dbReference>
<dbReference type="EC" id="4.2.3.-" evidence="6"/>
<evidence type="ECO:0000256" key="3">
    <source>
        <dbReference type="ARBA" id="ARBA00022723"/>
    </source>
</evidence>
<evidence type="ECO:0000256" key="7">
    <source>
        <dbReference type="SAM" id="MobiDB-lite"/>
    </source>
</evidence>
<keyword evidence="3 6" id="KW-0479">Metal-binding</keyword>
<evidence type="ECO:0000256" key="1">
    <source>
        <dbReference type="ARBA" id="ARBA00001946"/>
    </source>
</evidence>
<organism evidence="8">
    <name type="scientific">Inonotus obliquus</name>
    <dbReference type="NCBI Taxonomy" id="167356"/>
    <lineage>
        <taxon>Eukaryota</taxon>
        <taxon>Fungi</taxon>
        <taxon>Dikarya</taxon>
        <taxon>Basidiomycota</taxon>
        <taxon>Agaricomycotina</taxon>
        <taxon>Agaricomycetes</taxon>
        <taxon>Hymenochaetales</taxon>
        <taxon>Hymenochaetaceae</taxon>
        <taxon>Inonotus</taxon>
    </lineage>
</organism>
<comment type="similarity">
    <text evidence="2 6">Belongs to the terpene synthase family.</text>
</comment>
<sequence length="426" mass="48218">MVKASGSSPASLLPLPTPTTVRSSTNQSPEGYVLPDLVSHCKFPLSYNPHGDTVAVEADRWLDHGCPELTPKMRKALYGLHAGELTAFCYTTCDAHHLRVISDFMNYLFHLDNISDGMMTRDADLLSDVVMNALWFPHEHRPCKGQPAEEISAGKLARDYWLRCITDAGPDVQARFKENLQLFFEAVHIQSIHREHGEIPDLEVYIDVRRDESGCKPVFDLIEYGLGINLPDFVIEHPIIKALNQGSNDLVTWSNDIFSYNVEQARGETHNMIIILEQRYGMELQDAMDYVGEMCRVTMENFVANKARIPSFGDAQLDRDVAGYVQGLQDWIVGALHWSFMSQRYFGTEGAEVKKHRYVKLLPKKESTTSTAGTERKSPECLSTNRSDAQSAYLPLRLIYRAGRGMRNMASWLLQFFNHGHAEVCR</sequence>
<reference evidence="8" key="1">
    <citation type="journal article" date="2019" name="Int. J. Mol. Sci.">
        <title>RNA-Seq de Novo Assembly and Differential Transcriptome Analysis of Chaga (Inonotus obliquus) Cultured with Different Betulin Sources and the Regulation of Genes Involved in Terpenoid Biosynthesis.</title>
        <authorList>
            <person name="Fradj N."/>
            <person name="Goncalves Dos Santos K.C."/>
            <person name="de Montigny N."/>
            <person name="Awwad F."/>
            <person name="Boumghar Y."/>
            <person name="Germain H."/>
            <person name="Desgagne-Penix I."/>
        </authorList>
    </citation>
    <scope>NUCLEOTIDE SEQUENCE</scope>
</reference>
<dbReference type="InterPro" id="IPR008949">
    <property type="entry name" value="Isoprenoid_synthase_dom_sf"/>
</dbReference>
<keyword evidence="4 6" id="KW-0460">Magnesium</keyword>
<dbReference type="PANTHER" id="PTHR35201:SF4">
    <property type="entry name" value="BETA-PINACENE SYNTHASE-RELATED"/>
    <property type="match status" value="1"/>
</dbReference>
<proteinExistence type="evidence at transcript level"/>
<dbReference type="InterPro" id="IPR034686">
    <property type="entry name" value="Terpene_cyclase-like_2"/>
</dbReference>
<evidence type="ECO:0000256" key="2">
    <source>
        <dbReference type="ARBA" id="ARBA00006333"/>
    </source>
</evidence>
<feature type="region of interest" description="Disordered" evidence="7">
    <location>
        <begin position="1"/>
        <end position="28"/>
    </location>
</feature>
<dbReference type="SUPFAM" id="SSF48576">
    <property type="entry name" value="Terpenoid synthases"/>
    <property type="match status" value="1"/>
</dbReference>
<dbReference type="SFLD" id="SFLDG01020">
    <property type="entry name" value="Terpene_Cyclase_Like_2"/>
    <property type="match status" value="1"/>
</dbReference>
<name>A0A5C2I797_9AGAM</name>
<evidence type="ECO:0000256" key="4">
    <source>
        <dbReference type="ARBA" id="ARBA00022842"/>
    </source>
</evidence>
<protein>
    <recommendedName>
        <fullName evidence="6">Terpene synthase</fullName>
        <ecNumber evidence="6">4.2.3.-</ecNumber>
    </recommendedName>
</protein>
<keyword evidence="5 6" id="KW-0456">Lyase</keyword>
<dbReference type="AlphaFoldDB" id="A0A5C2I797"/>
<dbReference type="EMBL" id="MK825562">
    <property type="protein sequence ID" value="QEP49715.1"/>
    <property type="molecule type" value="mRNA"/>
</dbReference>
<feature type="compositionally biased region" description="Low complexity" evidence="7">
    <location>
        <begin position="1"/>
        <end position="25"/>
    </location>
</feature>
<dbReference type="PANTHER" id="PTHR35201">
    <property type="entry name" value="TERPENE SYNTHASE"/>
    <property type="match status" value="1"/>
</dbReference>
<dbReference type="Pfam" id="PF19086">
    <property type="entry name" value="Terpene_syn_C_2"/>
    <property type="match status" value="1"/>
</dbReference>
<evidence type="ECO:0000313" key="8">
    <source>
        <dbReference type="EMBL" id="QEP49715.1"/>
    </source>
</evidence>
<evidence type="ECO:0000256" key="5">
    <source>
        <dbReference type="ARBA" id="ARBA00023239"/>
    </source>
</evidence>
<accession>A0A5C2I797</accession>
<dbReference type="GO" id="GO:0046872">
    <property type="term" value="F:metal ion binding"/>
    <property type="evidence" value="ECO:0007669"/>
    <property type="project" value="UniProtKB-KW"/>
</dbReference>
<comment type="cofactor">
    <cofactor evidence="1 6">
        <name>Mg(2+)</name>
        <dbReference type="ChEBI" id="CHEBI:18420"/>
    </cofactor>
</comment>
<dbReference type="GO" id="GO:0008299">
    <property type="term" value="P:isoprenoid biosynthetic process"/>
    <property type="evidence" value="ECO:0007669"/>
    <property type="project" value="UniProtKB-ARBA"/>
</dbReference>